<accession>A0ABY3YBF3</accession>
<feature type="transmembrane region" description="Helical" evidence="1">
    <location>
        <begin position="99"/>
        <end position="119"/>
    </location>
</feature>
<dbReference type="Proteomes" id="UP000829455">
    <property type="component" value="Chromosome"/>
</dbReference>
<keyword evidence="3" id="KW-1185">Reference proteome</keyword>
<keyword evidence="1" id="KW-1133">Transmembrane helix</keyword>
<keyword evidence="1" id="KW-0812">Transmembrane</keyword>
<dbReference type="EMBL" id="CP094241">
    <property type="protein sequence ID" value="UNV86142.1"/>
    <property type="molecule type" value="Genomic_DNA"/>
</dbReference>
<dbReference type="RefSeq" id="WP_242926038.1">
    <property type="nucleotide sequence ID" value="NZ_CP094241.1"/>
</dbReference>
<organism evidence="2 3">
    <name type="scientific">Neisseria macacae ATCC 33926</name>
    <dbReference type="NCBI Taxonomy" id="997348"/>
    <lineage>
        <taxon>Bacteria</taxon>
        <taxon>Pseudomonadati</taxon>
        <taxon>Pseudomonadota</taxon>
        <taxon>Betaproteobacteria</taxon>
        <taxon>Neisseriales</taxon>
        <taxon>Neisseriaceae</taxon>
        <taxon>Neisseria</taxon>
    </lineage>
</organism>
<evidence type="ECO:0000256" key="1">
    <source>
        <dbReference type="SAM" id="Phobius"/>
    </source>
</evidence>
<name>A0ABY3YBF3_9NEIS</name>
<sequence>MKLNPNFFSTAYLYARNKFIIPRIDYGVTVKKSRHWKIKDTFSDKLGGFNSIAKDEFSILIKKEYFYKSIYTEVEFFFSKANIQYLEYQNLVRNRSSTWAVVTLYYFLFFNLCCLLRIFNQGYVYFSFAEKDKIDKFNQVINPLVGPISIGNYFFDIVNLDDGFGSIEIKLKKVDTTHKVIWGKFLSVIEILESKANDKEKVIYSIIKKCFDGNVFSHSYPSSLRNELNYFGESVFYDFEDSLTCDPLMDINDNFYTSFLKIKYDNNHNSKISSIVFLSSYIFNLNKNLLEDYRERSKFGKDFQKERDRNRLVNYNINS</sequence>
<evidence type="ECO:0000313" key="2">
    <source>
        <dbReference type="EMBL" id="UNV86142.1"/>
    </source>
</evidence>
<proteinExistence type="predicted"/>
<reference evidence="2 3" key="1">
    <citation type="submission" date="2022-03" db="EMBL/GenBank/DDBJ databases">
        <title>Genome sequencing of Neisseria macacae.</title>
        <authorList>
            <person name="Baek M.-G."/>
        </authorList>
    </citation>
    <scope>NUCLEOTIDE SEQUENCE [LARGE SCALE GENOMIC DNA]</scope>
    <source>
        <strain evidence="2 3">ATCC 33926</strain>
    </source>
</reference>
<gene>
    <name evidence="2" type="ORF">MON40_06570</name>
</gene>
<keyword evidence="1" id="KW-0472">Membrane</keyword>
<protein>
    <submittedName>
        <fullName evidence="2">Uncharacterized protein</fullName>
    </submittedName>
</protein>
<evidence type="ECO:0000313" key="3">
    <source>
        <dbReference type="Proteomes" id="UP000829455"/>
    </source>
</evidence>